<keyword evidence="4" id="KW-1185">Reference proteome</keyword>
<accession>A0AAE1IRY7</accession>
<proteinExistence type="predicted"/>
<evidence type="ECO:0000313" key="3">
    <source>
        <dbReference type="EMBL" id="KAK4255723.1"/>
    </source>
</evidence>
<protein>
    <recommendedName>
        <fullName evidence="2">ABC1 atypical kinase-like domain-containing protein</fullName>
    </recommendedName>
</protein>
<dbReference type="PANTHER" id="PTHR45890">
    <property type="entry name" value="AARF DOMAIN CONTAINING KINASE 2 (PREDICTED)"/>
    <property type="match status" value="1"/>
</dbReference>
<dbReference type="Proteomes" id="UP001293593">
    <property type="component" value="Unassembled WGS sequence"/>
</dbReference>
<sequence length="616" mass="71119">MSRFLARGRVQKFAHSLVQKQKTSCWEVYNIGPHCTWGSPFSAYGISLYYRLTLKRNFWTSGKARNFYVHRENNVNNQCAQVIWNRISQICFHNVPDLQPIGQIARAVSLALSRSNLIVPGVVVFILGDLSWTPQIRAEAESFPSRDSLYMHAQDGHLYLATALFNVLEVLILFCRAIYLLILFSPCIAMSPFVDYCGVHFRKRWIHVVRLVLEKAGSAFIKWGQWAATRPDLFPRDLCSELAKLHTKAPSHKFSYSRKSIENAFGRKLHEIFENFDEEPVASGSIAQVHRATLKYRYPGRQTKPVVVAVKVRHPGVSEEIRRDFVIINLVAKISSFLPNLKWLRLDESLQQFAVFMMSQVDLSREAAHLSRFIYNFRKWKDVSFPKPLYPLVHPSVLVETYEHGENVLYYVDELEGHEQFKTTLAHIGTHALLKMLLVDNFIHADMHPGNILVRRKQITSSQIQLFKSRPHVVFLDVGMTTELSKRDQQHLLEFFKAVAVLDGQTAAKCTLKFSKQQNCPNPKSFIEDVERSFNLWRVENFHPADCMQQLLEHVRQHKVNLDGNICSVVVTMLVLEGWQRRLDPEYDVMRTLQTLLFRSDWATSLSYTIEGLMAP</sequence>
<comment type="caution">
    <text evidence="3">The sequence shown here is derived from an EMBL/GenBank/DDBJ whole genome shotgun (WGS) entry which is preliminary data.</text>
</comment>
<dbReference type="SUPFAM" id="SSF56112">
    <property type="entry name" value="Protein kinase-like (PK-like)"/>
    <property type="match status" value="1"/>
</dbReference>
<evidence type="ECO:0000256" key="1">
    <source>
        <dbReference type="SAM" id="Phobius"/>
    </source>
</evidence>
<dbReference type="CDD" id="cd13971">
    <property type="entry name" value="ADCK2-like"/>
    <property type="match status" value="1"/>
</dbReference>
<keyword evidence="1" id="KW-0472">Membrane</keyword>
<evidence type="ECO:0000259" key="2">
    <source>
        <dbReference type="Pfam" id="PF03109"/>
    </source>
</evidence>
<dbReference type="Pfam" id="PF03109">
    <property type="entry name" value="ABC1"/>
    <property type="match status" value="1"/>
</dbReference>
<dbReference type="InterPro" id="IPR052402">
    <property type="entry name" value="ADCK_kinase"/>
</dbReference>
<keyword evidence="1" id="KW-0812">Transmembrane</keyword>
<name>A0AAE1IRY7_9FABA</name>
<dbReference type="EMBL" id="JAWXYG010000013">
    <property type="protein sequence ID" value="KAK4255723.1"/>
    <property type="molecule type" value="Genomic_DNA"/>
</dbReference>
<dbReference type="AlphaFoldDB" id="A0AAE1IRY7"/>
<dbReference type="PANTHER" id="PTHR45890:SF7">
    <property type="entry name" value="OS07G0558000 PROTEIN"/>
    <property type="match status" value="1"/>
</dbReference>
<evidence type="ECO:0000313" key="4">
    <source>
        <dbReference type="Proteomes" id="UP001293593"/>
    </source>
</evidence>
<reference evidence="3" key="1">
    <citation type="submission" date="2023-10" db="EMBL/GenBank/DDBJ databases">
        <title>Chromosome-level genome of the transformable northern wattle, Acacia crassicarpa.</title>
        <authorList>
            <person name="Massaro I."/>
            <person name="Sinha N.R."/>
            <person name="Poethig S."/>
            <person name="Leichty A.R."/>
        </authorList>
    </citation>
    <scope>NUCLEOTIDE SEQUENCE</scope>
    <source>
        <strain evidence="3">Acra3RX</strain>
        <tissue evidence="3">Leaf</tissue>
    </source>
</reference>
<feature type="transmembrane region" description="Helical" evidence="1">
    <location>
        <begin position="158"/>
        <end position="184"/>
    </location>
</feature>
<feature type="domain" description="ABC1 atypical kinase-like" evidence="2">
    <location>
        <begin position="244"/>
        <end position="508"/>
    </location>
</feature>
<keyword evidence="1" id="KW-1133">Transmembrane helix</keyword>
<dbReference type="InterPro" id="IPR044095">
    <property type="entry name" value="ADCK2_dom"/>
</dbReference>
<gene>
    <name evidence="3" type="ORF">QN277_008687</name>
</gene>
<organism evidence="3 4">
    <name type="scientific">Acacia crassicarpa</name>
    <name type="common">northern wattle</name>
    <dbReference type="NCBI Taxonomy" id="499986"/>
    <lineage>
        <taxon>Eukaryota</taxon>
        <taxon>Viridiplantae</taxon>
        <taxon>Streptophyta</taxon>
        <taxon>Embryophyta</taxon>
        <taxon>Tracheophyta</taxon>
        <taxon>Spermatophyta</taxon>
        <taxon>Magnoliopsida</taxon>
        <taxon>eudicotyledons</taxon>
        <taxon>Gunneridae</taxon>
        <taxon>Pentapetalae</taxon>
        <taxon>rosids</taxon>
        <taxon>fabids</taxon>
        <taxon>Fabales</taxon>
        <taxon>Fabaceae</taxon>
        <taxon>Caesalpinioideae</taxon>
        <taxon>mimosoid clade</taxon>
        <taxon>Acacieae</taxon>
        <taxon>Acacia</taxon>
    </lineage>
</organism>
<dbReference type="InterPro" id="IPR004147">
    <property type="entry name" value="ABC1_dom"/>
</dbReference>
<dbReference type="InterPro" id="IPR011009">
    <property type="entry name" value="Kinase-like_dom_sf"/>
</dbReference>